<proteinExistence type="predicted"/>
<name>A0A1H6JRW6_RUMFL</name>
<dbReference type="PANTHER" id="PTHR36834:SF1">
    <property type="entry name" value="INTEGRAL MEMBRANE PROTEIN"/>
    <property type="match status" value="1"/>
</dbReference>
<reference evidence="2 3" key="1">
    <citation type="submission" date="2016-10" db="EMBL/GenBank/DDBJ databases">
        <authorList>
            <person name="de Groot N.N."/>
        </authorList>
    </citation>
    <scope>NUCLEOTIDE SEQUENCE [LARGE SCALE GENOMIC DNA]</scope>
    <source>
        <strain evidence="2 3">YAD2003</strain>
    </source>
</reference>
<organism evidence="2 3">
    <name type="scientific">Ruminococcus flavefaciens</name>
    <dbReference type="NCBI Taxonomy" id="1265"/>
    <lineage>
        <taxon>Bacteria</taxon>
        <taxon>Bacillati</taxon>
        <taxon>Bacillota</taxon>
        <taxon>Clostridia</taxon>
        <taxon>Eubacteriales</taxon>
        <taxon>Oscillospiraceae</taxon>
        <taxon>Ruminococcus</taxon>
    </lineage>
</organism>
<evidence type="ECO:0000259" key="1">
    <source>
        <dbReference type="Pfam" id="PF04892"/>
    </source>
</evidence>
<dbReference type="PANTHER" id="PTHR36834">
    <property type="entry name" value="MEMBRANE PROTEIN-RELATED"/>
    <property type="match status" value="1"/>
</dbReference>
<dbReference type="InterPro" id="IPR053150">
    <property type="entry name" value="Teicoplanin_resist-assoc"/>
</dbReference>
<dbReference type="EMBL" id="FNWV01000006">
    <property type="protein sequence ID" value="SEH65251.1"/>
    <property type="molecule type" value="Genomic_DNA"/>
</dbReference>
<dbReference type="AlphaFoldDB" id="A0A1H6JRW6"/>
<dbReference type="Pfam" id="PF04892">
    <property type="entry name" value="VanZ"/>
    <property type="match status" value="1"/>
</dbReference>
<protein>
    <submittedName>
        <fullName evidence="2">VanZ like family protein</fullName>
    </submittedName>
</protein>
<sequence length="79" mass="8658">MLLFPLGIAVPLWIKKADNVKKVALIGGAVSLFIEVTQLITTRGYFEIDDLFHNTLGAVMGALIGCPLAKRIYSKKNIK</sequence>
<accession>A0A1H6JRW6</accession>
<feature type="domain" description="VanZ-like" evidence="1">
    <location>
        <begin position="2"/>
        <end position="64"/>
    </location>
</feature>
<dbReference type="Proteomes" id="UP000183190">
    <property type="component" value="Unassembled WGS sequence"/>
</dbReference>
<evidence type="ECO:0000313" key="2">
    <source>
        <dbReference type="EMBL" id="SEH65251.1"/>
    </source>
</evidence>
<gene>
    <name evidence="2" type="ORF">SAMN02910265_01951</name>
</gene>
<evidence type="ECO:0000313" key="3">
    <source>
        <dbReference type="Proteomes" id="UP000183190"/>
    </source>
</evidence>
<dbReference type="InterPro" id="IPR006976">
    <property type="entry name" value="VanZ-like"/>
</dbReference>